<dbReference type="EMBL" id="WJQU01000002">
    <property type="protein sequence ID" value="KAJ6644568.1"/>
    <property type="molecule type" value="Genomic_DNA"/>
</dbReference>
<accession>A0A9Q0N6Q9</accession>
<evidence type="ECO:0000313" key="3">
    <source>
        <dbReference type="Proteomes" id="UP001151699"/>
    </source>
</evidence>
<name>A0A9Q0N6Q9_9DIPT</name>
<feature type="signal peptide" evidence="1">
    <location>
        <begin position="1"/>
        <end position="25"/>
    </location>
</feature>
<comment type="caution">
    <text evidence="2">The sequence shown here is derived from an EMBL/GenBank/DDBJ whole genome shotgun (WGS) entry which is preliminary data.</text>
</comment>
<sequence>MGSLTKSLCIAFAVAILISLQLIEATNFATTVGHTYCNLENMNKYCPPCPRVCYSNKCGCTCPITKEKILPRPSNPQRPVYCASCPLCLQFKEKCPDILPLCTADSIRDLIAL</sequence>
<dbReference type="Proteomes" id="UP001151699">
    <property type="component" value="Chromosome B"/>
</dbReference>
<feature type="chain" id="PRO_5040472392" description="Transmembrane protein" evidence="1">
    <location>
        <begin position="26"/>
        <end position="113"/>
    </location>
</feature>
<evidence type="ECO:0000256" key="1">
    <source>
        <dbReference type="SAM" id="SignalP"/>
    </source>
</evidence>
<keyword evidence="3" id="KW-1185">Reference proteome</keyword>
<dbReference type="AlphaFoldDB" id="A0A9Q0N6Q9"/>
<organism evidence="2 3">
    <name type="scientific">Pseudolycoriella hygida</name>
    <dbReference type="NCBI Taxonomy" id="35572"/>
    <lineage>
        <taxon>Eukaryota</taxon>
        <taxon>Metazoa</taxon>
        <taxon>Ecdysozoa</taxon>
        <taxon>Arthropoda</taxon>
        <taxon>Hexapoda</taxon>
        <taxon>Insecta</taxon>
        <taxon>Pterygota</taxon>
        <taxon>Neoptera</taxon>
        <taxon>Endopterygota</taxon>
        <taxon>Diptera</taxon>
        <taxon>Nematocera</taxon>
        <taxon>Sciaroidea</taxon>
        <taxon>Sciaridae</taxon>
        <taxon>Pseudolycoriella</taxon>
    </lineage>
</organism>
<evidence type="ECO:0000313" key="2">
    <source>
        <dbReference type="EMBL" id="KAJ6644568.1"/>
    </source>
</evidence>
<proteinExistence type="predicted"/>
<gene>
    <name evidence="2" type="ORF">Bhyg_09537</name>
</gene>
<reference evidence="2" key="1">
    <citation type="submission" date="2022-07" db="EMBL/GenBank/DDBJ databases">
        <authorList>
            <person name="Trinca V."/>
            <person name="Uliana J.V.C."/>
            <person name="Torres T.T."/>
            <person name="Ward R.J."/>
            <person name="Monesi N."/>
        </authorList>
    </citation>
    <scope>NUCLEOTIDE SEQUENCE</scope>
    <source>
        <strain evidence="2">HSMRA1968</strain>
        <tissue evidence="2">Whole embryos</tissue>
    </source>
</reference>
<protein>
    <recommendedName>
        <fullName evidence="4">Transmembrane protein</fullName>
    </recommendedName>
</protein>
<evidence type="ECO:0008006" key="4">
    <source>
        <dbReference type="Google" id="ProtNLM"/>
    </source>
</evidence>
<keyword evidence="1" id="KW-0732">Signal</keyword>
<feature type="non-terminal residue" evidence="2">
    <location>
        <position position="113"/>
    </location>
</feature>